<dbReference type="GO" id="GO:0006417">
    <property type="term" value="P:regulation of translation"/>
    <property type="evidence" value="ECO:0007669"/>
    <property type="project" value="TreeGrafter"/>
</dbReference>
<dbReference type="Gene3D" id="1.25.10.10">
    <property type="entry name" value="Leucine-rich Repeat Variant"/>
    <property type="match status" value="5"/>
</dbReference>
<dbReference type="GO" id="GO:0019887">
    <property type="term" value="F:protein kinase regulator activity"/>
    <property type="evidence" value="ECO:0007669"/>
    <property type="project" value="TreeGrafter"/>
</dbReference>
<dbReference type="InterPro" id="IPR016024">
    <property type="entry name" value="ARM-type_fold"/>
</dbReference>
<dbReference type="Pfam" id="PF24987">
    <property type="entry name" value="HEAT_EF3_N"/>
    <property type="match status" value="2"/>
</dbReference>
<dbReference type="OrthoDB" id="5148094at2759"/>
<dbReference type="PANTHER" id="PTHR23346:SF7">
    <property type="entry name" value="STALLED RIBOSOME SENSOR GCN1"/>
    <property type="match status" value="1"/>
</dbReference>
<dbReference type="GO" id="GO:0034198">
    <property type="term" value="P:cellular response to amino acid starvation"/>
    <property type="evidence" value="ECO:0007669"/>
    <property type="project" value="TreeGrafter"/>
</dbReference>
<dbReference type="EMBL" id="CABVLU010000001">
    <property type="protein sequence ID" value="VVT45736.1"/>
    <property type="molecule type" value="Genomic_DNA"/>
</dbReference>
<evidence type="ECO:0000313" key="5">
    <source>
        <dbReference type="EMBL" id="VVT45736.1"/>
    </source>
</evidence>
<dbReference type="SUPFAM" id="SSF48371">
    <property type="entry name" value="ARM repeat"/>
    <property type="match status" value="3"/>
</dbReference>
<dbReference type="Pfam" id="PF24916">
    <property type="entry name" value="HEAT_GCN1_fung"/>
    <property type="match status" value="1"/>
</dbReference>
<feature type="repeat" description="HEAT" evidence="3">
    <location>
        <begin position="1528"/>
        <end position="1566"/>
    </location>
</feature>
<accession>A0A5E8B2P4</accession>
<protein>
    <recommendedName>
        <fullName evidence="4">TOG domain-containing protein</fullName>
    </recommendedName>
</protein>
<comment type="similarity">
    <text evidence="1">Belongs to the GCN1 family.</text>
</comment>
<dbReference type="InterPro" id="IPR011989">
    <property type="entry name" value="ARM-like"/>
</dbReference>
<dbReference type="InterPro" id="IPR034085">
    <property type="entry name" value="TOG"/>
</dbReference>
<dbReference type="GO" id="GO:0005829">
    <property type="term" value="C:cytosol"/>
    <property type="evidence" value="ECO:0007669"/>
    <property type="project" value="TreeGrafter"/>
</dbReference>
<reference evidence="5 6" key="1">
    <citation type="submission" date="2019-09" db="EMBL/GenBank/DDBJ databases">
        <authorList>
            <person name="Brejova B."/>
        </authorList>
    </citation>
    <scope>NUCLEOTIDE SEQUENCE [LARGE SCALE GENOMIC DNA]</scope>
</reference>
<evidence type="ECO:0000256" key="2">
    <source>
        <dbReference type="ARBA" id="ARBA00022737"/>
    </source>
</evidence>
<dbReference type="PANTHER" id="PTHR23346">
    <property type="entry name" value="TRANSLATIONAL ACTIVATOR GCN1-RELATED"/>
    <property type="match status" value="1"/>
</dbReference>
<dbReference type="SMART" id="SM01349">
    <property type="entry name" value="TOG"/>
    <property type="match status" value="1"/>
</dbReference>
<dbReference type="Pfam" id="PF23271">
    <property type="entry name" value="HEAT_GCN1"/>
    <property type="match status" value="2"/>
</dbReference>
<name>A0A5E8B2P4_9ASCO</name>
<dbReference type="InterPro" id="IPR056809">
    <property type="entry name" value="HEAT_GCN1_fung"/>
</dbReference>
<organism evidence="5 6">
    <name type="scientific">Magnusiomyces paraingens</name>
    <dbReference type="NCBI Taxonomy" id="2606893"/>
    <lineage>
        <taxon>Eukaryota</taxon>
        <taxon>Fungi</taxon>
        <taxon>Dikarya</taxon>
        <taxon>Ascomycota</taxon>
        <taxon>Saccharomycotina</taxon>
        <taxon>Dipodascomycetes</taxon>
        <taxon>Dipodascales</taxon>
        <taxon>Dipodascaceae</taxon>
        <taxon>Magnusiomyces</taxon>
    </lineage>
</organism>
<evidence type="ECO:0000256" key="3">
    <source>
        <dbReference type="PROSITE-ProRule" id="PRU00103"/>
    </source>
</evidence>
<dbReference type="InterPro" id="IPR057546">
    <property type="entry name" value="HEAT_GCN1"/>
</dbReference>
<evidence type="ECO:0000259" key="4">
    <source>
        <dbReference type="SMART" id="SM01349"/>
    </source>
</evidence>
<keyword evidence="6" id="KW-1185">Reference proteome</keyword>
<dbReference type="Pfam" id="PF24984">
    <property type="entry name" value="HEAT_EF3_GNC1"/>
    <property type="match status" value="1"/>
</dbReference>
<evidence type="ECO:0000256" key="1">
    <source>
        <dbReference type="ARBA" id="ARBA00007366"/>
    </source>
</evidence>
<dbReference type="Pfam" id="PF12074">
    <property type="entry name" value="Gcn1_N"/>
    <property type="match status" value="1"/>
</dbReference>
<dbReference type="InterPro" id="IPR022716">
    <property type="entry name" value="Gcn1_N"/>
</dbReference>
<dbReference type="RefSeq" id="XP_031851479.1">
    <property type="nucleotide sequence ID" value="XM_031995588.1"/>
</dbReference>
<keyword evidence="2" id="KW-0677">Repeat</keyword>
<dbReference type="InterPro" id="IPR021133">
    <property type="entry name" value="HEAT_type_2"/>
</dbReference>
<dbReference type="Pfam" id="PF24993">
    <property type="entry name" value="GNC1_N"/>
    <property type="match status" value="1"/>
</dbReference>
<feature type="repeat" description="HEAT" evidence="3">
    <location>
        <begin position="1990"/>
        <end position="2027"/>
    </location>
</feature>
<dbReference type="GeneID" id="43579688"/>
<proteinExistence type="inferred from homology"/>
<gene>
    <name evidence="5" type="ORF">SAPINGB_P000865</name>
</gene>
<evidence type="ECO:0000313" key="6">
    <source>
        <dbReference type="Proteomes" id="UP000398389"/>
    </source>
</evidence>
<sequence length="2718" mass="299942">MAERPTESWGTLSAEAPFQLLKTSPFIRAAFIEKLANLANKEGLKQNDSTEIVTAIFSKYAHYNDNHSRLAAQKAIISHINGTYGSAVLNTLAKLITVTISQTKAIGSNFTILEWVNSFILDKSATFDSNKEAVKTLIISQGEILYQIVTFAEIEKHQRQYVSSLRKTRTAIAKSLGRQNEKSLEFADFYIETLISKPKNTIEYIPRFLIISALAGASIDLLSANPSVQAKVEAKKDEFFKIYIQSVLGTKVPLTRHLVDSFSPFFVDFITQSDFDKVLAPAISKAILRASENTLSTISISLFSKLSPLVDTSDSLNSCLLAPILSSFGSSKPQVRVYSCDNLKSLLQLAQPSEKLDKVISSIVTPLKTNKITNPEQRVFYGLALSSVTPYIGGSKAIYNNLLTTLGKDVNEASLSSLSDAFFKHLFFDLQSNAVLEKSVLDTTLKGVSEKKANLKKVWIENLVKQILDLTNCSAELEKFISGISKSLTDAWKDINNNASLAVQNKVVTIGHAVVSLIAKLHQIDEKIVVPFDNAKIISSSLKSEKASFITSYRVFTKLTEPSEVEWAIRSLSASAKEVVALNDAAISNDWALAWIYYMVTPVSPSTSQLALSFIKDLYATYQSFIGKLFIDNIYKIISLPEDSKPIDDDNLTHIPRSATFNHILTALFLPQNEVDVSVLENDLVSLFVIAHHPKSNIKGGWVSLCLESNIDPGKVVETHGEVMLQNIFAVSDDAANHNDDVMLDAAVSAAATLSFINNSLITPKLTESIVSGLNTSQFPEFDEEKLAVWNTPEGTLAKNPFETSKVYAENKNSKDYETKKWEESLKKEIEAKRGTKPKFTKEQQIIVNEQLKKESEIRSELKKIYANVHRSLSLISKLSILSTTAYNGIETWFPESIKSLENLFSTGPILSIFNGEPSRVFIELSRNVTDRIGSHRDIAGVAILRALSVYDIDSTALLEKDTLKDFSTGLLYKIQFQSEKRPLDSISLIYLLPLILKTLEGRGGIGTTVDEEIEEQAILSLDILTAHAEEFKQEITPRKHLLNTLLSLLSTHPSKVKSIKDSLVRIVQSIGATFTDEELNLLIKATISSDLAIRSIVLEIIDNELDISHVDYSNEIWIERFDSENLSAIADSIWNDNELAIDETSAFKLVPFLESNQSFLRIATSKAITAAVEPYPDILDTLYENLTELFIERTQPPIPVKDKYGMAVNNGGPTDTWEVRSGIALTFKELAPFLSNELIEKFFSFLIDTEALGDKNAEVRSELQLAGKAIIQQHGLNIVESLIPIFEAYLTKEVKKSEVHDRIRESVVILYGDLACHLKPSDPRVTNIIDRLLSTLDTPNEFVQYAVSDCLAPLVKLFESKLSDYFQKLEEKLFSDSKYAGRRGAAYGISGLVKGAGISAMSDYDLTRILVDAVEDRRDPKKRQGAQFVFECLSQSLGPYFEPYALEIIPLILASLGDSSPEVREATSYAARQIMKHSTGYGIKKLIPMALETLDSTAWRAKKGAVELLGIMAYLDPRQLSTSLSTIIPELVGVLNDSHREVRTSANQSLQRFGEVIKNPEIQSLVPVLIQAISDPTQHTEKALDGLLKTQFVHYIDAPSLALVIHILHRGLKDRSANIKRKAAQIVGNMSILTDSKDLIPYLSSIVSELEVSMVDPVPATRSTASRAIGALVEKLGEDQFPDLIGRLMATLKSKDKVGDRLGSAQGLAEITYGLGIRKLEELMPIILKNTTSSQAHVREGFMPLMIYLPASFGASFSPYLTQIIPPILAGLADDVEAVRETSLKAGRLLVKNYATRAIDLLLPELERGLSDYSYRIRTSSVELTGDLLFQLTGVSGKTELSEEDKIIFGDVSKSIVDVLGVERRDRIFSAIFMCRTDTWPQVRGAAVEVWKSLVFNTPRMVKEILPTLTQMIIRRLASTNEDQRTIAAQALGELVRRVGGTSLSRLLPTLSEGMTTNDADARQGICIAITELIGSTQVDDLEAQQTLFINIIRIGLGDSDEKVRSAAAKAFDSLQSAIGNQILDKILPDLIKMLQSEDSAENALAALRKIISTKGSVVFPIIMPTLLTPPMTVSNARSLGALAAVAGHALIRRLEQIIDALVDAIIDAKDEESKSVFSSSLDSVILSINFDDGTHTLMHHMLTLGRHVESPRREISFNHMASFFTETSLDCSQYTEDWVQLCIYSLEDSDEKVVKASWTCLNSLVKAQTKDSLEELVKPARQALKTTGIAGQELAGFALPKGPSCVLPIFLQGLMYGSNENREVAALGIADIVEKTSAANLKPFVTQITGPLIRIVGERFSSSIKAAILYTLNILLLKIPAFLKPFLPQLQRTFAKALADPHNETLRSRAGKALSTLIKLQTRIDPLITELISGARNTEDEAVLVSMLQALSEIMLNAGKLINASSKALILTFVDEQLEIADFLKRKSLAKLMGGIANAMDNEELSKLITTKIIQNPDQKFAVLTLNALLRVAGLKISEAGVSTEIAHYIINNMDCTDSEISENLVRAAGKYLLDTYSPDPKSEQDEEDKDIVKLNFDYSPEVISQFVQALSTVTVKSPSRTGEARRLSFVVIRTVARHKYSLFCQEKSLDVLVPAIFGCVRESTIPVKLAAEKAFIQVLKLTDDLLLTAGKEGVAPSIPTFDKWYKHAVDDNVLSGAIPRSLSEFTKRVGQKLALAEVDRIQAGGDYSAVYSDRIEDEMDVWAIGSPDLEKEEDE</sequence>
<feature type="domain" description="TOG" evidence="4">
    <location>
        <begin position="1351"/>
        <end position="1587"/>
    </location>
</feature>
<dbReference type="Proteomes" id="UP000398389">
    <property type="component" value="Unassembled WGS sequence"/>
</dbReference>
<dbReference type="Pfam" id="PF25801">
    <property type="entry name" value="HEAT_GCN1_C_2"/>
    <property type="match status" value="1"/>
</dbReference>
<dbReference type="InterPro" id="IPR056810">
    <property type="entry name" value="GNC1-like_N"/>
</dbReference>
<dbReference type="PROSITE" id="PS50077">
    <property type="entry name" value="HEAT_REPEAT"/>
    <property type="match status" value="2"/>
</dbReference>